<evidence type="ECO:0000256" key="1">
    <source>
        <dbReference type="ARBA" id="ARBA00004141"/>
    </source>
</evidence>
<proteinExistence type="predicted"/>
<organism evidence="13 14">
    <name type="scientific">Acacia crassicarpa</name>
    <name type="common">northern wattle</name>
    <dbReference type="NCBI Taxonomy" id="499986"/>
    <lineage>
        <taxon>Eukaryota</taxon>
        <taxon>Viridiplantae</taxon>
        <taxon>Streptophyta</taxon>
        <taxon>Embryophyta</taxon>
        <taxon>Tracheophyta</taxon>
        <taxon>Spermatophyta</taxon>
        <taxon>Magnoliopsida</taxon>
        <taxon>eudicotyledons</taxon>
        <taxon>Gunneridae</taxon>
        <taxon>Pentapetalae</taxon>
        <taxon>rosids</taxon>
        <taxon>fabids</taxon>
        <taxon>Fabales</taxon>
        <taxon>Fabaceae</taxon>
        <taxon>Caesalpinioideae</taxon>
        <taxon>mimosoid clade</taxon>
        <taxon>Acacieae</taxon>
        <taxon>Acacia</taxon>
    </lineage>
</organism>
<name>A0AAE1JUM7_9FABA</name>
<evidence type="ECO:0000256" key="8">
    <source>
        <dbReference type="ARBA" id="ARBA00023180"/>
    </source>
</evidence>
<evidence type="ECO:0000256" key="2">
    <source>
        <dbReference type="ARBA" id="ARBA00022448"/>
    </source>
</evidence>
<dbReference type="AlphaFoldDB" id="A0AAE1JUM7"/>
<evidence type="ECO:0000313" key="13">
    <source>
        <dbReference type="EMBL" id="KAK4259684.1"/>
    </source>
</evidence>
<dbReference type="PANTHER" id="PTHR18966">
    <property type="entry name" value="IONOTROPIC GLUTAMATE RECEPTOR"/>
    <property type="match status" value="1"/>
</dbReference>
<dbReference type="SMART" id="SM00079">
    <property type="entry name" value="PBPe"/>
    <property type="match status" value="1"/>
</dbReference>
<dbReference type="Proteomes" id="UP001293593">
    <property type="component" value="Unassembled WGS sequence"/>
</dbReference>
<keyword evidence="3 11" id="KW-0812">Transmembrane</keyword>
<dbReference type="InterPro" id="IPR015683">
    <property type="entry name" value="Ionotropic_Glu_rcpt"/>
</dbReference>
<accession>A0AAE1JUM7</accession>
<sequence length="353" mass="40044">MWLATVAIFFYTTLAIWFLEHPLNPSFKGSWKNQLSNTSWFAFSSLFFAHGGKVYSNSARVVVAVWLFLVFVLTSSYTASLSSMLTVQRMNTGRGVEWLKENKLTVGCDNSSQFVRNYLLDVYDFPEEQILSLDGEPDFVAKFKSKRISALFLESPYEKVFLNKYCNQYTATAAGYKFGGLRFVFQRDSPLVKDFSEGILRLAENGTLKLLEEKWLTPSNNCSSDSTSSSSETESLSIADFWILYVISGLTSTIFLIIALFRTYLHQQKECEDNNNIEASDDNNNGVWKKSLGKLTSGLYNNIGSFNFNTIGRAATFGGTETVRHWNSSRWESVRTSDHFNPRRTQSVGLEML</sequence>
<protein>
    <recommendedName>
        <fullName evidence="12">Ionotropic glutamate receptor C-terminal domain-containing protein</fullName>
    </recommendedName>
</protein>
<evidence type="ECO:0000256" key="3">
    <source>
        <dbReference type="ARBA" id="ARBA00022692"/>
    </source>
</evidence>
<gene>
    <name evidence="13" type="ORF">QN277_005992</name>
</gene>
<dbReference type="GO" id="GO:0016020">
    <property type="term" value="C:membrane"/>
    <property type="evidence" value="ECO:0007669"/>
    <property type="project" value="UniProtKB-SubCell"/>
</dbReference>
<feature type="transmembrane region" description="Helical" evidence="11">
    <location>
        <begin position="241"/>
        <end position="261"/>
    </location>
</feature>
<evidence type="ECO:0000256" key="9">
    <source>
        <dbReference type="ARBA" id="ARBA00023286"/>
    </source>
</evidence>
<keyword evidence="5" id="KW-0406">Ion transport</keyword>
<dbReference type="Gene3D" id="3.40.190.10">
    <property type="entry name" value="Periplasmic binding protein-like II"/>
    <property type="match status" value="2"/>
</dbReference>
<comment type="subcellular location">
    <subcellularLocation>
        <location evidence="1">Membrane</location>
        <topology evidence="1">Multi-pass membrane protein</topology>
    </subcellularLocation>
</comment>
<evidence type="ECO:0000256" key="4">
    <source>
        <dbReference type="ARBA" id="ARBA00022989"/>
    </source>
</evidence>
<evidence type="ECO:0000256" key="5">
    <source>
        <dbReference type="ARBA" id="ARBA00023065"/>
    </source>
</evidence>
<keyword evidence="7" id="KW-0675">Receptor</keyword>
<evidence type="ECO:0000256" key="7">
    <source>
        <dbReference type="ARBA" id="ARBA00023170"/>
    </source>
</evidence>
<evidence type="ECO:0000259" key="12">
    <source>
        <dbReference type="SMART" id="SM00079"/>
    </source>
</evidence>
<reference evidence="13" key="1">
    <citation type="submission" date="2023-10" db="EMBL/GenBank/DDBJ databases">
        <title>Chromosome-level genome of the transformable northern wattle, Acacia crassicarpa.</title>
        <authorList>
            <person name="Massaro I."/>
            <person name="Sinha N.R."/>
            <person name="Poethig S."/>
            <person name="Leichty A.R."/>
        </authorList>
    </citation>
    <scope>NUCLEOTIDE SEQUENCE</scope>
    <source>
        <strain evidence="13">Acra3RX</strain>
        <tissue evidence="13">Leaf</tissue>
    </source>
</reference>
<feature type="transmembrane region" description="Helical" evidence="11">
    <location>
        <begin position="63"/>
        <end position="85"/>
    </location>
</feature>
<evidence type="ECO:0000256" key="11">
    <source>
        <dbReference type="SAM" id="Phobius"/>
    </source>
</evidence>
<evidence type="ECO:0000313" key="14">
    <source>
        <dbReference type="Proteomes" id="UP001293593"/>
    </source>
</evidence>
<keyword evidence="4 11" id="KW-1133">Transmembrane helix</keyword>
<evidence type="ECO:0000256" key="10">
    <source>
        <dbReference type="ARBA" id="ARBA00023303"/>
    </source>
</evidence>
<keyword evidence="8" id="KW-0325">Glycoprotein</keyword>
<evidence type="ECO:0000256" key="6">
    <source>
        <dbReference type="ARBA" id="ARBA00023136"/>
    </source>
</evidence>
<dbReference type="InterPro" id="IPR001320">
    <property type="entry name" value="Iontro_rcpt_C"/>
</dbReference>
<keyword evidence="14" id="KW-1185">Reference proteome</keyword>
<dbReference type="EMBL" id="JAWXYG010000011">
    <property type="protein sequence ID" value="KAK4259684.1"/>
    <property type="molecule type" value="Genomic_DNA"/>
</dbReference>
<keyword evidence="9" id="KW-1071">Ligand-gated ion channel</keyword>
<dbReference type="GO" id="GO:0015276">
    <property type="term" value="F:ligand-gated monoatomic ion channel activity"/>
    <property type="evidence" value="ECO:0007669"/>
    <property type="project" value="InterPro"/>
</dbReference>
<feature type="domain" description="Ionotropic glutamate receptor C-terminal" evidence="12">
    <location>
        <begin position="18"/>
        <end position="218"/>
    </location>
</feature>
<keyword evidence="2" id="KW-0813">Transport</keyword>
<dbReference type="FunFam" id="1.10.287.70:FF:000172">
    <property type="entry name" value="Glutamate receptor"/>
    <property type="match status" value="1"/>
</dbReference>
<comment type="caution">
    <text evidence="13">The sequence shown here is derived from an EMBL/GenBank/DDBJ whole genome shotgun (WGS) entry which is preliminary data.</text>
</comment>
<keyword evidence="10" id="KW-0407">Ion channel</keyword>
<dbReference type="SUPFAM" id="SSF53850">
    <property type="entry name" value="Periplasmic binding protein-like II"/>
    <property type="match status" value="1"/>
</dbReference>
<dbReference type="Gene3D" id="1.10.287.70">
    <property type="match status" value="1"/>
</dbReference>
<dbReference type="Pfam" id="PF00060">
    <property type="entry name" value="Lig_chan"/>
    <property type="match status" value="1"/>
</dbReference>
<keyword evidence="6 11" id="KW-0472">Membrane</keyword>